<accession>A0A2M4DLD5</accession>
<sequence>MCKVLLLTFIITPPQATAHGHTRAVQNDKNDDRKGTERAKTKGDYNLFYLQSSFCLHDHDDEVTSSQPA</sequence>
<evidence type="ECO:0000256" key="2">
    <source>
        <dbReference type="SAM" id="SignalP"/>
    </source>
</evidence>
<evidence type="ECO:0000256" key="1">
    <source>
        <dbReference type="SAM" id="MobiDB-lite"/>
    </source>
</evidence>
<feature type="chain" id="PRO_5014837668" evidence="2">
    <location>
        <begin position="19"/>
        <end position="69"/>
    </location>
</feature>
<keyword evidence="2" id="KW-0732">Signal</keyword>
<proteinExistence type="predicted"/>
<organism evidence="3">
    <name type="scientific">Anopheles darlingi</name>
    <name type="common">Mosquito</name>
    <dbReference type="NCBI Taxonomy" id="43151"/>
    <lineage>
        <taxon>Eukaryota</taxon>
        <taxon>Metazoa</taxon>
        <taxon>Ecdysozoa</taxon>
        <taxon>Arthropoda</taxon>
        <taxon>Hexapoda</taxon>
        <taxon>Insecta</taxon>
        <taxon>Pterygota</taxon>
        <taxon>Neoptera</taxon>
        <taxon>Endopterygota</taxon>
        <taxon>Diptera</taxon>
        <taxon>Nematocera</taxon>
        <taxon>Culicoidea</taxon>
        <taxon>Culicidae</taxon>
        <taxon>Anophelinae</taxon>
        <taxon>Anopheles</taxon>
    </lineage>
</organism>
<name>A0A2M4DLD5_ANODA</name>
<evidence type="ECO:0000313" key="3">
    <source>
        <dbReference type="EMBL" id="MBW78335.1"/>
    </source>
</evidence>
<reference evidence="3" key="1">
    <citation type="submission" date="2018-01" db="EMBL/GenBank/DDBJ databases">
        <title>An insight into the sialome of Amazonian anophelines.</title>
        <authorList>
            <person name="Ribeiro J.M."/>
            <person name="Scarpassa V."/>
            <person name="Calvo E."/>
        </authorList>
    </citation>
    <scope>NUCLEOTIDE SEQUENCE</scope>
</reference>
<protein>
    <submittedName>
        <fullName evidence="3">Putative secreted protein</fullName>
    </submittedName>
</protein>
<feature type="region of interest" description="Disordered" evidence="1">
    <location>
        <begin position="17"/>
        <end position="39"/>
    </location>
</feature>
<feature type="compositionally biased region" description="Basic and acidic residues" evidence="1">
    <location>
        <begin position="26"/>
        <end position="39"/>
    </location>
</feature>
<dbReference type="AlphaFoldDB" id="A0A2M4DLD5"/>
<feature type="signal peptide" evidence="2">
    <location>
        <begin position="1"/>
        <end position="18"/>
    </location>
</feature>
<dbReference type="EMBL" id="GGFL01014157">
    <property type="protein sequence ID" value="MBW78335.1"/>
    <property type="molecule type" value="Transcribed_RNA"/>
</dbReference>